<accession>A0A2S4Q1F3</accession>
<organism evidence="3 4">
    <name type="scientific">Erysiphe pulchra</name>
    <dbReference type="NCBI Taxonomy" id="225359"/>
    <lineage>
        <taxon>Eukaryota</taxon>
        <taxon>Fungi</taxon>
        <taxon>Dikarya</taxon>
        <taxon>Ascomycota</taxon>
        <taxon>Pezizomycotina</taxon>
        <taxon>Leotiomycetes</taxon>
        <taxon>Erysiphales</taxon>
        <taxon>Erysiphaceae</taxon>
        <taxon>Erysiphe</taxon>
    </lineage>
</organism>
<feature type="compositionally biased region" description="Polar residues" evidence="1">
    <location>
        <begin position="65"/>
        <end position="81"/>
    </location>
</feature>
<sequence length="279" mass="30391">MFPSNIPIRSRLDFVVTDQNASNWLYEPKFLCRTKTTAASINAKTKATVKAKILAVTKSIAKAQSNVASTTESIPSIASTNPSEKSKPPKSSTGVKSKSQIKTSQPKSQILEEVQKVAGKNGKTTGSSGIKDSSKQTSKSNLSTASKPKIPVNSQVNLKVTKPSLGSKTKDKFKNSITEKRSSAFPQPPFKAQTSMAQPKLKTGIQEQSQVRATTNATRSKPLPPNYKSTKRKVTMAIVALPIVFVTSWVLFERLWLGKERKELVPPGMSKVKEKLDDT</sequence>
<feature type="region of interest" description="Disordered" evidence="1">
    <location>
        <begin position="65"/>
        <end position="153"/>
    </location>
</feature>
<protein>
    <submittedName>
        <fullName evidence="3">Uncharacterized protein</fullName>
    </submittedName>
</protein>
<dbReference type="OrthoDB" id="3784821at2759"/>
<evidence type="ECO:0000313" key="4">
    <source>
        <dbReference type="Proteomes" id="UP000237438"/>
    </source>
</evidence>
<feature type="non-terminal residue" evidence="3">
    <location>
        <position position="279"/>
    </location>
</feature>
<name>A0A2S4Q1F3_9PEZI</name>
<dbReference type="Proteomes" id="UP000237438">
    <property type="component" value="Unassembled WGS sequence"/>
</dbReference>
<keyword evidence="2" id="KW-1133">Transmembrane helix</keyword>
<keyword evidence="4" id="KW-1185">Reference proteome</keyword>
<feature type="compositionally biased region" description="Polar residues" evidence="1">
    <location>
        <begin position="122"/>
        <end position="153"/>
    </location>
</feature>
<feature type="transmembrane region" description="Helical" evidence="2">
    <location>
        <begin position="234"/>
        <end position="252"/>
    </location>
</feature>
<evidence type="ECO:0000256" key="2">
    <source>
        <dbReference type="SAM" id="Phobius"/>
    </source>
</evidence>
<dbReference type="EMBL" id="PEDP01000030">
    <property type="protein sequence ID" value="POS88113.1"/>
    <property type="molecule type" value="Genomic_DNA"/>
</dbReference>
<dbReference type="STRING" id="225359.A0A2S4Q1F3"/>
<evidence type="ECO:0000256" key="1">
    <source>
        <dbReference type="SAM" id="MobiDB-lite"/>
    </source>
</evidence>
<feature type="region of interest" description="Disordered" evidence="1">
    <location>
        <begin position="204"/>
        <end position="228"/>
    </location>
</feature>
<comment type="caution">
    <text evidence="3">The sequence shown here is derived from an EMBL/GenBank/DDBJ whole genome shotgun (WGS) entry which is preliminary data.</text>
</comment>
<keyword evidence="2" id="KW-0472">Membrane</keyword>
<keyword evidence="2" id="KW-0812">Transmembrane</keyword>
<dbReference type="AlphaFoldDB" id="A0A2S4Q1F3"/>
<feature type="compositionally biased region" description="Polar residues" evidence="1">
    <location>
        <begin position="93"/>
        <end position="108"/>
    </location>
</feature>
<gene>
    <name evidence="3" type="ORF">EPUL_001084</name>
</gene>
<proteinExistence type="predicted"/>
<reference evidence="3 4" key="1">
    <citation type="submission" date="2017-10" db="EMBL/GenBank/DDBJ databases">
        <title>Development of genomic resources for the powdery mildew, Erysiphe pulchra.</title>
        <authorList>
            <person name="Wadl P.A."/>
            <person name="Mack B.M."/>
            <person name="Moore G."/>
            <person name="Beltz S.B."/>
        </authorList>
    </citation>
    <scope>NUCLEOTIDE SEQUENCE [LARGE SCALE GENOMIC DNA]</scope>
    <source>
        <strain evidence="3">Cflorida</strain>
    </source>
</reference>
<feature type="compositionally biased region" description="Polar residues" evidence="1">
    <location>
        <begin position="205"/>
        <end position="219"/>
    </location>
</feature>
<evidence type="ECO:0000313" key="3">
    <source>
        <dbReference type="EMBL" id="POS88113.1"/>
    </source>
</evidence>